<evidence type="ECO:0000256" key="2">
    <source>
        <dbReference type="ARBA" id="ARBA00022603"/>
    </source>
</evidence>
<dbReference type="EMBL" id="DRVT01000017">
    <property type="protein sequence ID" value="HHI48850.1"/>
    <property type="molecule type" value="Genomic_DNA"/>
</dbReference>
<sequence>MSSRWSRNRRDSQGLRAGRSRSIRGIVLRSFIILARKTDLASNRGLLTRFIAGSLLLSHGTRKDVWAAVLFDDEVLVSFEGWAMRNVRPDEQSLSGILRAGLRKAEEGKKPRVLQGVSAKRADIADLAPRLPGRRFFFDGPGSTHGIGADISVVFCCKGIDHGVSDWLKSSGFDPLRLGARRLTADQAAVIVNNAIDRSQP</sequence>
<dbReference type="Gene3D" id="3.40.1280.10">
    <property type="match status" value="1"/>
</dbReference>
<dbReference type="SUPFAM" id="SSF75217">
    <property type="entry name" value="alpha/beta knot"/>
    <property type="match status" value="1"/>
</dbReference>
<protein>
    <recommendedName>
        <fullName evidence="6">tRNA (pseudouridine(54)-N(1))-methyltransferase</fullName>
    </recommendedName>
</protein>
<evidence type="ECO:0008006" key="6">
    <source>
        <dbReference type="Google" id="ProtNLM"/>
    </source>
</evidence>
<comment type="caution">
    <text evidence="5">The sequence shown here is derived from an EMBL/GenBank/DDBJ whole genome shotgun (WGS) entry which is preliminary data.</text>
</comment>
<organism evidence="5">
    <name type="scientific">Candidatus Methanosuratincola petrocarbonis</name>
    <name type="common">ex Vanwonterghem et al. 2016</name>
    <dbReference type="NCBI Taxonomy" id="1867261"/>
    <lineage>
        <taxon>Archaea</taxon>
        <taxon>Thermoproteota</taxon>
        <taxon>Methanosuratincolia</taxon>
        <taxon>Candidatus Methanomethylicales</taxon>
        <taxon>Candidatus Methanomethylicaceae</taxon>
        <taxon>Candidatus Methanosuratincola (ex Vanwonterghem et al. 2016)</taxon>
    </lineage>
</organism>
<dbReference type="AlphaFoldDB" id="A0A7J3V035"/>
<gene>
    <name evidence="5" type="ORF">ENL91_01610</name>
</gene>
<reference evidence="5" key="1">
    <citation type="journal article" date="2020" name="mSystems">
        <title>Genome- and Community-Level Interaction Insights into Carbon Utilization and Element Cycling Functions of Hydrothermarchaeota in Hydrothermal Sediment.</title>
        <authorList>
            <person name="Zhou Z."/>
            <person name="Liu Y."/>
            <person name="Xu W."/>
            <person name="Pan J."/>
            <person name="Luo Z.H."/>
            <person name="Li M."/>
        </authorList>
    </citation>
    <scope>NUCLEOTIDE SEQUENCE [LARGE SCALE GENOMIC DNA]</scope>
    <source>
        <strain evidence="5">SpSt-1038</strain>
    </source>
</reference>
<dbReference type="Pfam" id="PF04013">
    <property type="entry name" value="Methyltrn_RNA_2"/>
    <property type="match status" value="1"/>
</dbReference>
<proteinExistence type="predicted"/>
<dbReference type="PANTHER" id="PTHR40703:SF1">
    <property type="entry name" value="TRNA (PSEUDOURIDINE(54)-N(1))-METHYLTRANSFERASE"/>
    <property type="match status" value="1"/>
</dbReference>
<dbReference type="InterPro" id="IPR029028">
    <property type="entry name" value="Alpha/beta_knot_MTases"/>
</dbReference>
<dbReference type="GO" id="GO:0008175">
    <property type="term" value="F:tRNA methyltransferase activity"/>
    <property type="evidence" value="ECO:0007669"/>
    <property type="project" value="InterPro"/>
</dbReference>
<keyword evidence="1" id="KW-0963">Cytoplasm</keyword>
<dbReference type="GO" id="GO:0008757">
    <property type="term" value="F:S-adenosylmethionine-dependent methyltransferase activity"/>
    <property type="evidence" value="ECO:0007669"/>
    <property type="project" value="TreeGrafter"/>
</dbReference>
<evidence type="ECO:0000313" key="5">
    <source>
        <dbReference type="EMBL" id="HHI48850.1"/>
    </source>
</evidence>
<keyword evidence="4" id="KW-0949">S-adenosyl-L-methionine</keyword>
<evidence type="ECO:0000256" key="3">
    <source>
        <dbReference type="ARBA" id="ARBA00022679"/>
    </source>
</evidence>
<evidence type="ECO:0000256" key="1">
    <source>
        <dbReference type="ARBA" id="ARBA00022490"/>
    </source>
</evidence>
<dbReference type="InterPro" id="IPR029026">
    <property type="entry name" value="tRNA_m1G_MTases_N"/>
</dbReference>
<evidence type="ECO:0000256" key="4">
    <source>
        <dbReference type="ARBA" id="ARBA00022691"/>
    </source>
</evidence>
<keyword evidence="3" id="KW-0808">Transferase</keyword>
<dbReference type="GO" id="GO:0030488">
    <property type="term" value="P:tRNA methylation"/>
    <property type="evidence" value="ECO:0007669"/>
    <property type="project" value="TreeGrafter"/>
</dbReference>
<name>A0A7J3V035_9CREN</name>
<keyword evidence="2" id="KW-0489">Methyltransferase</keyword>
<accession>A0A7J3V035</accession>
<dbReference type="InterPro" id="IPR007158">
    <property type="entry name" value="TrmY"/>
</dbReference>
<dbReference type="PANTHER" id="PTHR40703">
    <property type="entry name" value="TRNA (PSEUDOURIDINE(54)-N(1))-METHYLTRANSFERASE"/>
    <property type="match status" value="1"/>
</dbReference>